<reference evidence="2 3" key="1">
    <citation type="submission" date="2024-09" db="EMBL/GenBank/DDBJ databases">
        <title>The Natural Products Discovery Center: Release of the First 8490 Sequenced Strains for Exploring Actinobacteria Biosynthetic Diversity.</title>
        <authorList>
            <person name="Kalkreuter E."/>
            <person name="Kautsar S.A."/>
            <person name="Yang D."/>
            <person name="Bader C.D."/>
            <person name="Teijaro C.N."/>
            <person name="Fluegel L."/>
            <person name="Davis C.M."/>
            <person name="Simpson J.R."/>
            <person name="Lauterbach L."/>
            <person name="Steele A.D."/>
            <person name="Gui C."/>
            <person name="Meng S."/>
            <person name="Li G."/>
            <person name="Viehrig K."/>
            <person name="Ye F."/>
            <person name="Su P."/>
            <person name="Kiefer A.F."/>
            <person name="Nichols A."/>
            <person name="Cepeda A.J."/>
            <person name="Yan W."/>
            <person name="Fan B."/>
            <person name="Jiang Y."/>
            <person name="Adhikari A."/>
            <person name="Zheng C.-J."/>
            <person name="Schuster L."/>
            <person name="Cowan T.M."/>
            <person name="Smanski M.J."/>
            <person name="Chevrette M.G."/>
            <person name="De Carvalho L.P.S."/>
            <person name="Shen B."/>
        </authorList>
    </citation>
    <scope>NUCLEOTIDE SEQUENCE [LARGE SCALE GENOMIC DNA]</scope>
    <source>
        <strain evidence="2 3">NPDC059500</strain>
    </source>
</reference>
<dbReference type="RefSeq" id="WP_381842617.1">
    <property type="nucleotide sequence ID" value="NZ_JBHYTS010000053.1"/>
</dbReference>
<evidence type="ECO:0000256" key="1">
    <source>
        <dbReference type="SAM" id="Phobius"/>
    </source>
</evidence>
<sequence>MGWVQAMVWGALGGFSMDALDFITAVRRHRRLPWTRVRSSDPGPLAHAVAVVLRLFVGAVVAGAVGHDRPAVTAWLALGVGAAAPVALEKLTVLIPLALRGTAQHVLSSVLAADDGASAPPLCGTDAEIGVEVVQDGPGPEGS</sequence>
<dbReference type="EMBL" id="JBHYTS010000053">
    <property type="protein sequence ID" value="MFE1754140.1"/>
    <property type="molecule type" value="Genomic_DNA"/>
</dbReference>
<protein>
    <submittedName>
        <fullName evidence="2">Uncharacterized protein</fullName>
    </submittedName>
</protein>
<comment type="caution">
    <text evidence="2">The sequence shown here is derived from an EMBL/GenBank/DDBJ whole genome shotgun (WGS) entry which is preliminary data.</text>
</comment>
<feature type="transmembrane region" description="Helical" evidence="1">
    <location>
        <begin position="45"/>
        <end position="66"/>
    </location>
</feature>
<evidence type="ECO:0000313" key="2">
    <source>
        <dbReference type="EMBL" id="MFE1754140.1"/>
    </source>
</evidence>
<evidence type="ECO:0000313" key="3">
    <source>
        <dbReference type="Proteomes" id="UP001599756"/>
    </source>
</evidence>
<name>A0ABW6HBY5_9ACTN</name>
<accession>A0ABW6HBY5</accession>
<feature type="transmembrane region" description="Helical" evidence="1">
    <location>
        <begin position="6"/>
        <end position="24"/>
    </location>
</feature>
<organism evidence="2 3">
    <name type="scientific">Streptomyces anandii</name>
    <dbReference type="NCBI Taxonomy" id="285454"/>
    <lineage>
        <taxon>Bacteria</taxon>
        <taxon>Bacillati</taxon>
        <taxon>Actinomycetota</taxon>
        <taxon>Actinomycetes</taxon>
        <taxon>Kitasatosporales</taxon>
        <taxon>Streptomycetaceae</taxon>
        <taxon>Streptomyces</taxon>
    </lineage>
</organism>
<dbReference type="Proteomes" id="UP001599756">
    <property type="component" value="Unassembled WGS sequence"/>
</dbReference>
<keyword evidence="1" id="KW-1133">Transmembrane helix</keyword>
<keyword evidence="3" id="KW-1185">Reference proteome</keyword>
<keyword evidence="1" id="KW-0812">Transmembrane</keyword>
<proteinExistence type="predicted"/>
<gene>
    <name evidence="2" type="ORF">ACFW88_26965</name>
</gene>
<feature type="transmembrane region" description="Helical" evidence="1">
    <location>
        <begin position="72"/>
        <end position="99"/>
    </location>
</feature>
<keyword evidence="1" id="KW-0472">Membrane</keyword>